<name>A0A0P9CEX6_9GAMM</name>
<sequence length="63" mass="6669">MAPPAPKQPKVFCQFPVQLVIEAILLVIAASVSFELALPLVLVAIVFPAYCFAKAEPPESASS</sequence>
<keyword evidence="2" id="KW-1185">Reference proteome</keyword>
<protein>
    <submittedName>
        <fullName evidence="1">Uncharacterized protein</fullName>
    </submittedName>
</protein>
<dbReference type="Proteomes" id="UP000183104">
    <property type="component" value="Unassembled WGS sequence"/>
</dbReference>
<accession>A0A0P9CEX6</accession>
<dbReference type="AlphaFoldDB" id="A0A0P9CEX6"/>
<evidence type="ECO:0000313" key="1">
    <source>
        <dbReference type="EMBL" id="SCY29927.1"/>
    </source>
</evidence>
<reference evidence="2" key="1">
    <citation type="submission" date="2016-10" db="EMBL/GenBank/DDBJ databases">
        <authorList>
            <person name="Varghese N."/>
        </authorList>
    </citation>
    <scope>NUCLEOTIDE SEQUENCE [LARGE SCALE GENOMIC DNA]</scope>
    <source>
        <strain evidence="2">HL 19</strain>
    </source>
</reference>
<dbReference type="RefSeq" id="WP_054965096.1">
    <property type="nucleotide sequence ID" value="NZ_FMUN01000004.1"/>
</dbReference>
<organism evidence="1 2">
    <name type="scientific">Thiohalorhabdus denitrificans</name>
    <dbReference type="NCBI Taxonomy" id="381306"/>
    <lineage>
        <taxon>Bacteria</taxon>
        <taxon>Pseudomonadati</taxon>
        <taxon>Pseudomonadota</taxon>
        <taxon>Gammaproteobacteria</taxon>
        <taxon>Thiohalorhabdales</taxon>
        <taxon>Thiohalorhabdaceae</taxon>
        <taxon>Thiohalorhabdus</taxon>
    </lineage>
</organism>
<evidence type="ECO:0000313" key="2">
    <source>
        <dbReference type="Proteomes" id="UP000183104"/>
    </source>
</evidence>
<dbReference type="EMBL" id="FMUN01000004">
    <property type="protein sequence ID" value="SCY29927.1"/>
    <property type="molecule type" value="Genomic_DNA"/>
</dbReference>
<gene>
    <name evidence="1" type="ORF">SAMN05661077_1756</name>
</gene>
<proteinExistence type="predicted"/>